<sequence length="14" mass="1787">MNFFLPKFGRGYYF</sequence>
<evidence type="ECO:0000313" key="1">
    <source>
        <dbReference type="EMBL" id="MBX65070.1"/>
    </source>
</evidence>
<dbReference type="EMBL" id="GGEC01084586">
    <property type="protein sequence ID" value="MBX65070.1"/>
    <property type="molecule type" value="Transcribed_RNA"/>
</dbReference>
<protein>
    <submittedName>
        <fullName evidence="1">Uncharacterized protein</fullName>
    </submittedName>
</protein>
<organism evidence="1">
    <name type="scientific">Rhizophora mucronata</name>
    <name type="common">Asiatic mangrove</name>
    <dbReference type="NCBI Taxonomy" id="61149"/>
    <lineage>
        <taxon>Eukaryota</taxon>
        <taxon>Viridiplantae</taxon>
        <taxon>Streptophyta</taxon>
        <taxon>Embryophyta</taxon>
        <taxon>Tracheophyta</taxon>
        <taxon>Spermatophyta</taxon>
        <taxon>Magnoliopsida</taxon>
        <taxon>eudicotyledons</taxon>
        <taxon>Gunneridae</taxon>
        <taxon>Pentapetalae</taxon>
        <taxon>rosids</taxon>
        <taxon>fabids</taxon>
        <taxon>Malpighiales</taxon>
        <taxon>Rhizophoraceae</taxon>
        <taxon>Rhizophora</taxon>
    </lineage>
</organism>
<proteinExistence type="predicted"/>
<name>A0A2P2QDH4_RHIMU</name>
<accession>A0A2P2QDH4</accession>
<reference evidence="1" key="1">
    <citation type="submission" date="2018-02" db="EMBL/GenBank/DDBJ databases">
        <title>Rhizophora mucronata_Transcriptome.</title>
        <authorList>
            <person name="Meera S.P."/>
            <person name="Sreeshan A."/>
            <person name="Augustine A."/>
        </authorList>
    </citation>
    <scope>NUCLEOTIDE SEQUENCE</scope>
    <source>
        <tissue evidence="1">Leaf</tissue>
    </source>
</reference>